<keyword evidence="1" id="KW-0226">DNA condensation</keyword>
<dbReference type="InterPro" id="IPR000119">
    <property type="entry name" value="Hist_DNA-bd"/>
</dbReference>
<dbReference type="PANTHER" id="PTHR33175:SF3">
    <property type="entry name" value="DNA-BINDING PROTEIN HU-BETA"/>
    <property type="match status" value="1"/>
</dbReference>
<dbReference type="GO" id="GO:0030527">
    <property type="term" value="F:structural constituent of chromatin"/>
    <property type="evidence" value="ECO:0007669"/>
    <property type="project" value="InterPro"/>
</dbReference>
<accession>A0A1G2SEP4</accession>
<keyword evidence="2 4" id="KW-0238">DNA-binding</keyword>
<evidence type="ECO:0000313" key="4">
    <source>
        <dbReference type="EMBL" id="OHA83119.1"/>
    </source>
</evidence>
<dbReference type="STRING" id="1802727.A2937_00960"/>
<proteinExistence type="inferred from homology"/>
<name>A0A1G2SEP4_9BACT</name>
<dbReference type="EMBL" id="MHUW01000020">
    <property type="protein sequence ID" value="OHA83119.1"/>
    <property type="molecule type" value="Genomic_DNA"/>
</dbReference>
<reference evidence="4 5" key="1">
    <citation type="journal article" date="2016" name="Nat. Commun.">
        <title>Thousands of microbial genomes shed light on interconnected biogeochemical processes in an aquifer system.</title>
        <authorList>
            <person name="Anantharaman K."/>
            <person name="Brown C.T."/>
            <person name="Hug L.A."/>
            <person name="Sharon I."/>
            <person name="Castelle C.J."/>
            <person name="Probst A.J."/>
            <person name="Thomas B.C."/>
            <person name="Singh A."/>
            <person name="Wilkins M.J."/>
            <person name="Karaoz U."/>
            <person name="Brodie E.L."/>
            <person name="Williams K.H."/>
            <person name="Hubbard S.S."/>
            <person name="Banfield J.F."/>
        </authorList>
    </citation>
    <scope>NUCLEOTIDE SEQUENCE [LARGE SCALE GENOMIC DNA]</scope>
</reference>
<protein>
    <submittedName>
        <fullName evidence="4">DNA-binding protein HU</fullName>
    </submittedName>
</protein>
<organism evidence="4 5">
    <name type="scientific">Candidatus Yonathbacteria bacterium RIFCSPLOWO2_01_FULL_47_33b</name>
    <dbReference type="NCBI Taxonomy" id="1802727"/>
    <lineage>
        <taxon>Bacteria</taxon>
        <taxon>Candidatus Yonathiibacteriota</taxon>
    </lineage>
</organism>
<dbReference type="Gene3D" id="4.10.520.10">
    <property type="entry name" value="IHF-like DNA-binding proteins"/>
    <property type="match status" value="1"/>
</dbReference>
<dbReference type="PRINTS" id="PR01727">
    <property type="entry name" value="DNABINDINGHU"/>
</dbReference>
<dbReference type="CDD" id="cd13831">
    <property type="entry name" value="HU"/>
    <property type="match status" value="1"/>
</dbReference>
<dbReference type="SUPFAM" id="SSF47729">
    <property type="entry name" value="IHF-like DNA-binding proteins"/>
    <property type="match status" value="1"/>
</dbReference>
<dbReference type="Pfam" id="PF00216">
    <property type="entry name" value="Bac_DNA_binding"/>
    <property type="match status" value="1"/>
</dbReference>
<evidence type="ECO:0000256" key="1">
    <source>
        <dbReference type="ARBA" id="ARBA00023067"/>
    </source>
</evidence>
<dbReference type="GO" id="GO:0030261">
    <property type="term" value="P:chromosome condensation"/>
    <property type="evidence" value="ECO:0007669"/>
    <property type="project" value="UniProtKB-KW"/>
</dbReference>
<gene>
    <name evidence="4" type="ORF">A2937_00960</name>
</gene>
<dbReference type="SMART" id="SM00411">
    <property type="entry name" value="BHL"/>
    <property type="match status" value="1"/>
</dbReference>
<dbReference type="GO" id="GO:0003677">
    <property type="term" value="F:DNA binding"/>
    <property type="evidence" value="ECO:0007669"/>
    <property type="project" value="UniProtKB-KW"/>
</dbReference>
<dbReference type="PANTHER" id="PTHR33175">
    <property type="entry name" value="DNA-BINDING PROTEIN HU"/>
    <property type="match status" value="1"/>
</dbReference>
<sequence>MNKAAIVEIIHEKMGGTKVSAEQTLDTILETMVKTLQKGEEVSIAGLGIFSVKPRAARTARNPKTGEAIQVKATKVPKFRAAKALKDAVAK</sequence>
<comment type="caution">
    <text evidence="4">The sequence shown here is derived from an EMBL/GenBank/DDBJ whole genome shotgun (WGS) entry which is preliminary data.</text>
</comment>
<dbReference type="InterPro" id="IPR010992">
    <property type="entry name" value="IHF-like_DNA-bd_dom_sf"/>
</dbReference>
<evidence type="ECO:0000256" key="2">
    <source>
        <dbReference type="ARBA" id="ARBA00023125"/>
    </source>
</evidence>
<dbReference type="AlphaFoldDB" id="A0A1G2SEP4"/>
<evidence type="ECO:0000256" key="3">
    <source>
        <dbReference type="RuleBase" id="RU003939"/>
    </source>
</evidence>
<dbReference type="Proteomes" id="UP000177987">
    <property type="component" value="Unassembled WGS sequence"/>
</dbReference>
<evidence type="ECO:0000313" key="5">
    <source>
        <dbReference type="Proteomes" id="UP000177987"/>
    </source>
</evidence>
<comment type="similarity">
    <text evidence="3">Belongs to the bacterial histone-like protein family.</text>
</comment>